<proteinExistence type="predicted"/>
<reference evidence="1 2" key="1">
    <citation type="submission" date="2020-09" db="EMBL/GenBank/DDBJ databases">
        <title>De no assembly of potato wild relative species, Solanum commersonii.</title>
        <authorList>
            <person name="Cho K."/>
        </authorList>
    </citation>
    <scope>NUCLEOTIDE SEQUENCE [LARGE SCALE GENOMIC DNA]</scope>
    <source>
        <strain evidence="1">LZ3.2</strain>
        <tissue evidence="1">Leaf</tissue>
    </source>
</reference>
<evidence type="ECO:0000313" key="1">
    <source>
        <dbReference type="EMBL" id="KAG5586266.1"/>
    </source>
</evidence>
<accession>A0A9J5XF18</accession>
<dbReference type="AlphaFoldDB" id="A0A9J5XF18"/>
<evidence type="ECO:0000313" key="2">
    <source>
        <dbReference type="Proteomes" id="UP000824120"/>
    </source>
</evidence>
<name>A0A9J5XF18_SOLCO</name>
<dbReference type="EMBL" id="JACXVP010000009">
    <property type="protein sequence ID" value="KAG5586266.1"/>
    <property type="molecule type" value="Genomic_DNA"/>
</dbReference>
<comment type="caution">
    <text evidence="1">The sequence shown here is derived from an EMBL/GenBank/DDBJ whole genome shotgun (WGS) entry which is preliminary data.</text>
</comment>
<protein>
    <submittedName>
        <fullName evidence="1">Uncharacterized protein</fullName>
    </submittedName>
</protein>
<keyword evidence="2" id="KW-1185">Reference proteome</keyword>
<organism evidence="1 2">
    <name type="scientific">Solanum commersonii</name>
    <name type="common">Commerson's wild potato</name>
    <name type="synonym">Commerson's nightshade</name>
    <dbReference type="NCBI Taxonomy" id="4109"/>
    <lineage>
        <taxon>Eukaryota</taxon>
        <taxon>Viridiplantae</taxon>
        <taxon>Streptophyta</taxon>
        <taxon>Embryophyta</taxon>
        <taxon>Tracheophyta</taxon>
        <taxon>Spermatophyta</taxon>
        <taxon>Magnoliopsida</taxon>
        <taxon>eudicotyledons</taxon>
        <taxon>Gunneridae</taxon>
        <taxon>Pentapetalae</taxon>
        <taxon>asterids</taxon>
        <taxon>lamiids</taxon>
        <taxon>Solanales</taxon>
        <taxon>Solanaceae</taxon>
        <taxon>Solanoideae</taxon>
        <taxon>Solaneae</taxon>
        <taxon>Solanum</taxon>
    </lineage>
</organism>
<dbReference type="Proteomes" id="UP000824120">
    <property type="component" value="Chromosome 9"/>
</dbReference>
<sequence>MTLRFNIEGIATDTPDWTCKIPKSEFGRRTSTLTYCFYISFFKHNYPIYLYPTKEAYIVGYKSNLHCQSDSFTTFIQMINT</sequence>
<gene>
    <name evidence="1" type="ORF">H5410_046700</name>
</gene>